<dbReference type="RefSeq" id="WP_143006253.1">
    <property type="nucleotide sequence ID" value="NZ_FNCE01000007.1"/>
</dbReference>
<evidence type="ECO:0000256" key="1">
    <source>
        <dbReference type="ARBA" id="ARBA00023118"/>
    </source>
</evidence>
<organism evidence="2 3">
    <name type="scientific">Limimonas halophila</name>
    <dbReference type="NCBI Taxonomy" id="1082479"/>
    <lineage>
        <taxon>Bacteria</taxon>
        <taxon>Pseudomonadati</taxon>
        <taxon>Pseudomonadota</taxon>
        <taxon>Alphaproteobacteria</taxon>
        <taxon>Rhodospirillales</taxon>
        <taxon>Rhodovibrionaceae</taxon>
        <taxon>Limimonas</taxon>
    </lineage>
</organism>
<accession>A0A1G7SUK8</accession>
<proteinExistence type="predicted"/>
<dbReference type="InterPro" id="IPR006116">
    <property type="entry name" value="NT_2-5OAS_ClassI-CCAase"/>
</dbReference>
<sequence>MTVTVEQGFKQFHKRLQPSQTAQRGAQQHRRSIQACLEANFGLNAFRRTGSFGNGTSVANCSDVDYVAGLPPGSYQKDSDRTLKQLRDALARTFPRTGVKRSCPAVVAPFGQRKEEDTEVVPAKYIGQRNGRFDVFAIPNCSGGWMPTSPDAHNAYVIEVNRQRGQKVKPLIRFIKAWKYARQVPISSFYIELFVARQAATQNGILYSRDVVGVFNAMERTDLTRISDPMGVSGNVQPCRTRSRLNTARSRVRSTAKKARQAWQAECNGQKRRAFILWNEVFSGGFPSP</sequence>
<dbReference type="CDD" id="cd05400">
    <property type="entry name" value="NT_2-5OAS_ClassI-CCAase"/>
    <property type="match status" value="1"/>
</dbReference>
<protein>
    <recommendedName>
        <fullName evidence="4">Nucleotidyltransferase</fullName>
    </recommendedName>
</protein>
<keyword evidence="1" id="KW-0051">Antiviral defense</keyword>
<gene>
    <name evidence="2" type="ORF">SAMN05216241_107132</name>
</gene>
<dbReference type="GO" id="GO:0016779">
    <property type="term" value="F:nucleotidyltransferase activity"/>
    <property type="evidence" value="ECO:0007669"/>
    <property type="project" value="InterPro"/>
</dbReference>
<dbReference type="OrthoDB" id="2082416at2"/>
<dbReference type="AlphaFoldDB" id="A0A1G7SUK8"/>
<name>A0A1G7SUK8_9PROT</name>
<dbReference type="Proteomes" id="UP000199415">
    <property type="component" value="Unassembled WGS sequence"/>
</dbReference>
<dbReference type="Pfam" id="PF18144">
    <property type="entry name" value="SMODS"/>
    <property type="match status" value="1"/>
</dbReference>
<dbReference type="GO" id="GO:0051607">
    <property type="term" value="P:defense response to virus"/>
    <property type="evidence" value="ECO:0007669"/>
    <property type="project" value="UniProtKB-KW"/>
</dbReference>
<keyword evidence="3" id="KW-1185">Reference proteome</keyword>
<dbReference type="SUPFAM" id="SSF81301">
    <property type="entry name" value="Nucleotidyltransferase"/>
    <property type="match status" value="1"/>
</dbReference>
<evidence type="ECO:0008006" key="4">
    <source>
        <dbReference type="Google" id="ProtNLM"/>
    </source>
</evidence>
<evidence type="ECO:0000313" key="3">
    <source>
        <dbReference type="Proteomes" id="UP000199415"/>
    </source>
</evidence>
<dbReference type="InterPro" id="IPR043519">
    <property type="entry name" value="NT_sf"/>
</dbReference>
<reference evidence="2 3" key="1">
    <citation type="submission" date="2016-10" db="EMBL/GenBank/DDBJ databases">
        <authorList>
            <person name="de Groot N.N."/>
        </authorList>
    </citation>
    <scope>NUCLEOTIDE SEQUENCE [LARGE SCALE GENOMIC DNA]</scope>
    <source>
        <strain evidence="2 3">DSM 25584</strain>
    </source>
</reference>
<evidence type="ECO:0000313" key="2">
    <source>
        <dbReference type="EMBL" id="SDG25970.1"/>
    </source>
</evidence>
<dbReference type="EMBL" id="FNCE01000007">
    <property type="protein sequence ID" value="SDG25970.1"/>
    <property type="molecule type" value="Genomic_DNA"/>
</dbReference>